<accession>A0ACB8UDS9</accession>
<comment type="caution">
    <text evidence="1">The sequence shown here is derived from an EMBL/GenBank/DDBJ whole genome shotgun (WGS) entry which is preliminary data.</text>
</comment>
<reference evidence="1" key="1">
    <citation type="journal article" date="2021" name="Environ. Microbiol.">
        <title>Gene family expansions and transcriptome signatures uncover fungal adaptations to wood decay.</title>
        <authorList>
            <person name="Hage H."/>
            <person name="Miyauchi S."/>
            <person name="Viragh M."/>
            <person name="Drula E."/>
            <person name="Min B."/>
            <person name="Chaduli D."/>
            <person name="Navarro D."/>
            <person name="Favel A."/>
            <person name="Norest M."/>
            <person name="Lesage-Meessen L."/>
            <person name="Balint B."/>
            <person name="Merenyi Z."/>
            <person name="de Eugenio L."/>
            <person name="Morin E."/>
            <person name="Martinez A.T."/>
            <person name="Baldrian P."/>
            <person name="Stursova M."/>
            <person name="Martinez M.J."/>
            <person name="Novotny C."/>
            <person name="Magnuson J.K."/>
            <person name="Spatafora J.W."/>
            <person name="Maurice S."/>
            <person name="Pangilinan J."/>
            <person name="Andreopoulos W."/>
            <person name="LaButti K."/>
            <person name="Hundley H."/>
            <person name="Na H."/>
            <person name="Kuo A."/>
            <person name="Barry K."/>
            <person name="Lipzen A."/>
            <person name="Henrissat B."/>
            <person name="Riley R."/>
            <person name="Ahrendt S."/>
            <person name="Nagy L.G."/>
            <person name="Grigoriev I.V."/>
            <person name="Martin F."/>
            <person name="Rosso M.N."/>
        </authorList>
    </citation>
    <scope>NUCLEOTIDE SEQUENCE</scope>
    <source>
        <strain evidence="1">CBS 384.51</strain>
    </source>
</reference>
<dbReference type="Proteomes" id="UP001055072">
    <property type="component" value="Unassembled WGS sequence"/>
</dbReference>
<evidence type="ECO:0000313" key="1">
    <source>
        <dbReference type="EMBL" id="KAI0092393.1"/>
    </source>
</evidence>
<sequence>MLARRRLSLSLSPTIPPSFLVIVISSIVIILPLASSSLFPLASSFPASLDFFLLVVIDSACTLHRVLVCSRHTSPRDQRRSTWRVPLRPRCAWHVWLHHSGARHQVRFSRR</sequence>
<protein>
    <submittedName>
        <fullName evidence="1">Uncharacterized protein</fullName>
    </submittedName>
</protein>
<proteinExistence type="predicted"/>
<evidence type="ECO:0000313" key="2">
    <source>
        <dbReference type="Proteomes" id="UP001055072"/>
    </source>
</evidence>
<name>A0ACB8UDS9_9APHY</name>
<keyword evidence="2" id="KW-1185">Reference proteome</keyword>
<gene>
    <name evidence="1" type="ORF">BDY19DRAFT_924044</name>
</gene>
<organism evidence="1 2">
    <name type="scientific">Irpex rosettiformis</name>
    <dbReference type="NCBI Taxonomy" id="378272"/>
    <lineage>
        <taxon>Eukaryota</taxon>
        <taxon>Fungi</taxon>
        <taxon>Dikarya</taxon>
        <taxon>Basidiomycota</taxon>
        <taxon>Agaricomycotina</taxon>
        <taxon>Agaricomycetes</taxon>
        <taxon>Polyporales</taxon>
        <taxon>Irpicaceae</taxon>
        <taxon>Irpex</taxon>
    </lineage>
</organism>
<dbReference type="EMBL" id="MU274903">
    <property type="protein sequence ID" value="KAI0092393.1"/>
    <property type="molecule type" value="Genomic_DNA"/>
</dbReference>